<keyword evidence="5" id="KW-0210">Decarboxylase</keyword>
<comment type="similarity">
    <text evidence="2">Belongs to the pyruvoyl-dependent arginine decarboxylase family.</text>
</comment>
<reference evidence="10" key="1">
    <citation type="submission" date="2016-03" db="EMBL/GenBank/DDBJ databases">
        <title>Complete genome sequence of Solimmundus cernigliae, representing a novel lineage of polycyclic aromatic hydrocarbon degraders within the Gammaproteobacteria.</title>
        <authorList>
            <person name="Singleton D.R."/>
            <person name="Dickey A.N."/>
            <person name="Scholl E.H."/>
            <person name="Wright F.A."/>
            <person name="Aitken M.D."/>
        </authorList>
    </citation>
    <scope>NUCLEOTIDE SEQUENCE [LARGE SCALE GENOMIC DNA]</scope>
    <source>
        <strain evidence="10">TR3.2</strain>
    </source>
</reference>
<proteinExistence type="inferred from homology"/>
<evidence type="ECO:0000256" key="4">
    <source>
        <dbReference type="ARBA" id="ARBA00014727"/>
    </source>
</evidence>
<comment type="cofactor">
    <cofactor evidence="1">
        <name>pyruvate</name>
        <dbReference type="ChEBI" id="CHEBI:15361"/>
    </cofactor>
</comment>
<name>A0A1B1YRU5_9GAMM</name>
<dbReference type="SUPFAM" id="SSF56271">
    <property type="entry name" value="Pyruvoyl-dependent histidine and arginine decarboxylases"/>
    <property type="match status" value="1"/>
</dbReference>
<dbReference type="InterPro" id="IPR016104">
    <property type="entry name" value="Pyr-dep_his/arg-deCO2ase"/>
</dbReference>
<keyword evidence="7" id="KW-0670">Pyruvate</keyword>
<dbReference type="Gene3D" id="3.30.60.30">
    <property type="match status" value="1"/>
</dbReference>
<dbReference type="EMBL" id="CP014671">
    <property type="protein sequence ID" value="ANX03442.1"/>
    <property type="molecule type" value="Genomic_DNA"/>
</dbReference>
<dbReference type="AlphaFoldDB" id="A0A1B1YRU5"/>
<accession>A0A1B1YRU5</accession>
<keyword evidence="6" id="KW-0456">Lyase</keyword>
<dbReference type="HAMAP" id="MF_01404">
    <property type="entry name" value="PvlArgDC"/>
    <property type="match status" value="1"/>
</dbReference>
<dbReference type="SFLD" id="SFLDS00055">
    <property type="entry name" value="Pyruvoyl-Dependent_Histidine/A"/>
    <property type="match status" value="1"/>
</dbReference>
<evidence type="ECO:0000313" key="10">
    <source>
        <dbReference type="Proteomes" id="UP000092952"/>
    </source>
</evidence>
<dbReference type="SFLD" id="SFLDG01170">
    <property type="entry name" value="Pyruvoyl-dependent_arginine_de"/>
    <property type="match status" value="1"/>
</dbReference>
<protein>
    <recommendedName>
        <fullName evidence="4">Pyruvoyl-dependent arginine decarboxylase AaxB</fullName>
        <ecNumber evidence="3">4.1.1.19</ecNumber>
    </recommendedName>
</protein>
<dbReference type="Proteomes" id="UP000092952">
    <property type="component" value="Chromosome"/>
</dbReference>
<evidence type="ECO:0000256" key="5">
    <source>
        <dbReference type="ARBA" id="ARBA00022793"/>
    </source>
</evidence>
<evidence type="ECO:0000256" key="3">
    <source>
        <dbReference type="ARBA" id="ARBA00012426"/>
    </source>
</evidence>
<evidence type="ECO:0000256" key="2">
    <source>
        <dbReference type="ARBA" id="ARBA00008611"/>
    </source>
</evidence>
<evidence type="ECO:0000256" key="7">
    <source>
        <dbReference type="ARBA" id="ARBA00023317"/>
    </source>
</evidence>
<dbReference type="EC" id="4.1.1.19" evidence="3"/>
<dbReference type="GO" id="GO:0008792">
    <property type="term" value="F:arginine decarboxylase activity"/>
    <property type="evidence" value="ECO:0007669"/>
    <property type="project" value="UniProtKB-EC"/>
</dbReference>
<dbReference type="OrthoDB" id="9783061at2"/>
<evidence type="ECO:0000256" key="1">
    <source>
        <dbReference type="ARBA" id="ARBA00001928"/>
    </source>
</evidence>
<dbReference type="GO" id="GO:0006527">
    <property type="term" value="P:L-arginine catabolic process"/>
    <property type="evidence" value="ECO:0007669"/>
    <property type="project" value="InterPro"/>
</dbReference>
<dbReference type="PANTHER" id="PTHR40438:SF1">
    <property type="entry name" value="PYRUVOYL-DEPENDENT ARGININE DECARBOXYLASE"/>
    <property type="match status" value="1"/>
</dbReference>
<dbReference type="SFLD" id="SFLDF00471">
    <property type="entry name" value="Pyruvoyl-dependent_arginine_de"/>
    <property type="match status" value="1"/>
</dbReference>
<evidence type="ECO:0000313" key="9">
    <source>
        <dbReference type="EMBL" id="ANX03442.1"/>
    </source>
</evidence>
<dbReference type="InterPro" id="IPR016105">
    <property type="entry name" value="Pyr-dep_his/arg-deCO2ase_sand"/>
</dbReference>
<dbReference type="InParanoid" id="A0A1B1YRU5"/>
<dbReference type="KEGG" id="gbi:PG2T_04045"/>
<organism evidence="9 10">
    <name type="scientific">Immundisolibacter cernigliae</name>
    <dbReference type="NCBI Taxonomy" id="1810504"/>
    <lineage>
        <taxon>Bacteria</taxon>
        <taxon>Pseudomonadati</taxon>
        <taxon>Pseudomonadota</taxon>
        <taxon>Gammaproteobacteria</taxon>
        <taxon>Immundisolibacterales</taxon>
        <taxon>Immundisolibacteraceae</taxon>
        <taxon>Immundisolibacter</taxon>
    </lineage>
</organism>
<dbReference type="RefSeq" id="WP_068802938.1">
    <property type="nucleotide sequence ID" value="NZ_CP014671.1"/>
</dbReference>
<dbReference type="NCBIfam" id="TIGR00286">
    <property type="entry name" value="pyruvoyl-dependent arginine decarboxylase"/>
    <property type="match status" value="1"/>
</dbReference>
<sequence length="160" mass="17302">MITQTPTLHAFVSGRSEGFTPLNAFDGALLDAGVGNTNLVKMSSIVPPATREVAVADMRLPPGALVPIAYAAMESDIPGSMICAAVAAAWTHDPAKPGLIMEYHSHGHREDAERVVRRMAEEGMKMRGWEIRELKSLAVDMQVEKIGCVFAAVVLWHHEA</sequence>
<evidence type="ECO:0000256" key="6">
    <source>
        <dbReference type="ARBA" id="ARBA00023239"/>
    </source>
</evidence>
<dbReference type="Gene3D" id="3.50.20.10">
    <property type="entry name" value="Pyruvoyl-Dependent Histidine Decarboxylase, subunit B"/>
    <property type="match status" value="1"/>
</dbReference>
<evidence type="ECO:0000256" key="8">
    <source>
        <dbReference type="ARBA" id="ARBA00049309"/>
    </source>
</evidence>
<gene>
    <name evidence="9" type="ORF">PG2T_04045</name>
</gene>
<comment type="catalytic activity">
    <reaction evidence="8">
        <text>L-arginine + H(+) = agmatine + CO2</text>
        <dbReference type="Rhea" id="RHEA:17641"/>
        <dbReference type="ChEBI" id="CHEBI:15378"/>
        <dbReference type="ChEBI" id="CHEBI:16526"/>
        <dbReference type="ChEBI" id="CHEBI:32682"/>
        <dbReference type="ChEBI" id="CHEBI:58145"/>
        <dbReference type="EC" id="4.1.1.19"/>
    </reaction>
</comment>
<dbReference type="PANTHER" id="PTHR40438">
    <property type="entry name" value="PYRUVOYL-DEPENDENT ARGININE DECARBOXYLASE"/>
    <property type="match status" value="1"/>
</dbReference>
<dbReference type="PIRSF" id="PIRSF005216">
    <property type="entry name" value="Pyruvoyl-dep_arg_deCO2ase"/>
    <property type="match status" value="1"/>
</dbReference>
<dbReference type="STRING" id="1810504.PG2T_04045"/>
<dbReference type="Pfam" id="PF01862">
    <property type="entry name" value="PvlArgDC"/>
    <property type="match status" value="1"/>
</dbReference>
<dbReference type="InterPro" id="IPR002724">
    <property type="entry name" value="Pyruvoyl-dep_arg_deCO2ase"/>
</dbReference>
<keyword evidence="10" id="KW-1185">Reference proteome</keyword>